<dbReference type="EMBL" id="RSAA01000008">
    <property type="protein sequence ID" value="RRO17681.1"/>
    <property type="molecule type" value="Genomic_DNA"/>
</dbReference>
<evidence type="ECO:0000313" key="4">
    <source>
        <dbReference type="Proteomes" id="UP000274515"/>
    </source>
</evidence>
<reference evidence="3 4" key="1">
    <citation type="submission" date="2018-11" db="EMBL/GenBank/DDBJ databases">
        <title>Saccharopolyspora rhizosphaerae sp. nov., an actinomycete isolated from rhizosphere soil in Thailand.</title>
        <authorList>
            <person name="Intra B."/>
            <person name="Euanorasetr J."/>
            <person name="Take A."/>
            <person name="Inahashi Y."/>
            <person name="Mori M."/>
            <person name="Panbangred W."/>
            <person name="Matsumoto A."/>
        </authorList>
    </citation>
    <scope>NUCLEOTIDE SEQUENCE [LARGE SCALE GENOMIC DNA]</scope>
    <source>
        <strain evidence="3 4">H219</strain>
    </source>
</reference>
<keyword evidence="4" id="KW-1185">Reference proteome</keyword>
<evidence type="ECO:0000313" key="3">
    <source>
        <dbReference type="EMBL" id="RRO17681.1"/>
    </source>
</evidence>
<sequence>MDQLRWGETVGHNEDRELVPLKADFDTVWYGYRRSQVKFYIQQTEAELRLVTEDRDSALSQVNELSAQLDQARAQVEELKSELDAQAQEPISMDALSDRMRRMVRLAQDEAREIVASAQAASEHEWARSEQAAAELRNRYEKLVAEADEWRRQSEQQRNELIARTRAEVQEMAKEAERQRRQLDAEAEERRVQVEHDFEVSMSARREEAMRILAEREQASREEAQRRVREATREGERRVRRSDEYAATMLTTRQQLAEQVRTAQRILGNAEPFLVATETGSDTEASDAYVAGTVHKGDSDVDVPKQRDEEPLPQEAEATV</sequence>
<name>A0A426JX86_9PSEU</name>
<feature type="region of interest" description="Disordered" evidence="2">
    <location>
        <begin position="217"/>
        <end position="239"/>
    </location>
</feature>
<keyword evidence="1" id="KW-0175">Coiled coil</keyword>
<organism evidence="3 4">
    <name type="scientific">Saccharopolyspora rhizosphaerae</name>
    <dbReference type="NCBI Taxonomy" id="2492662"/>
    <lineage>
        <taxon>Bacteria</taxon>
        <taxon>Bacillati</taxon>
        <taxon>Actinomycetota</taxon>
        <taxon>Actinomycetes</taxon>
        <taxon>Pseudonocardiales</taxon>
        <taxon>Pseudonocardiaceae</taxon>
        <taxon>Saccharopolyspora</taxon>
    </lineage>
</organism>
<dbReference type="AlphaFoldDB" id="A0A426JX86"/>
<evidence type="ECO:0000256" key="2">
    <source>
        <dbReference type="SAM" id="MobiDB-lite"/>
    </source>
</evidence>
<dbReference type="OrthoDB" id="5178145at2"/>
<gene>
    <name evidence="3" type="ORF">EIL87_09950</name>
</gene>
<comment type="caution">
    <text evidence="3">The sequence shown here is derived from an EMBL/GenBank/DDBJ whole genome shotgun (WGS) entry which is preliminary data.</text>
</comment>
<protein>
    <submittedName>
        <fullName evidence="3">Cellulose-binding protein</fullName>
    </submittedName>
</protein>
<proteinExistence type="predicted"/>
<feature type="compositionally biased region" description="Basic and acidic residues" evidence="2">
    <location>
        <begin position="295"/>
        <end position="310"/>
    </location>
</feature>
<feature type="coiled-coil region" evidence="1">
    <location>
        <begin position="41"/>
        <end position="89"/>
    </location>
</feature>
<evidence type="ECO:0000256" key="1">
    <source>
        <dbReference type="SAM" id="Coils"/>
    </source>
</evidence>
<dbReference type="Proteomes" id="UP000274515">
    <property type="component" value="Unassembled WGS sequence"/>
</dbReference>
<accession>A0A426JX86</accession>
<feature type="region of interest" description="Disordered" evidence="2">
    <location>
        <begin position="278"/>
        <end position="320"/>
    </location>
</feature>